<gene>
    <name evidence="1" type="ORF">SDC9_168531</name>
</gene>
<dbReference type="EMBL" id="VSSQ01069060">
    <property type="protein sequence ID" value="MPN21152.1"/>
    <property type="molecule type" value="Genomic_DNA"/>
</dbReference>
<dbReference type="AlphaFoldDB" id="A0A645G5B9"/>
<proteinExistence type="predicted"/>
<organism evidence="1">
    <name type="scientific">bioreactor metagenome</name>
    <dbReference type="NCBI Taxonomy" id="1076179"/>
    <lineage>
        <taxon>unclassified sequences</taxon>
        <taxon>metagenomes</taxon>
        <taxon>ecological metagenomes</taxon>
    </lineage>
</organism>
<name>A0A645G5B9_9ZZZZ</name>
<evidence type="ECO:0000313" key="1">
    <source>
        <dbReference type="EMBL" id="MPN21152.1"/>
    </source>
</evidence>
<comment type="caution">
    <text evidence="1">The sequence shown here is derived from an EMBL/GenBank/DDBJ whole genome shotgun (WGS) entry which is preliminary data.</text>
</comment>
<protein>
    <submittedName>
        <fullName evidence="1">Uncharacterized protein</fullName>
    </submittedName>
</protein>
<sequence>MAAGPSYRKYDISAVRVQGFPRFSRQGHFMTFNVNVGYFGLGCDIHVLFQFIRDLQHGLEIRICSQMLYLGLLHMKPVFQAQKFQTVVRHIALLCGAEADQDLIGLFYVINDGFGRKIFGEPAAVFGGYDIFTIGKCSCAGQAFHNGAGFAFDAFFGFLGDDGADAVF</sequence>
<accession>A0A645G5B9</accession>
<reference evidence="1" key="1">
    <citation type="submission" date="2019-08" db="EMBL/GenBank/DDBJ databases">
        <authorList>
            <person name="Kucharzyk K."/>
            <person name="Murdoch R.W."/>
            <person name="Higgins S."/>
            <person name="Loffler F."/>
        </authorList>
    </citation>
    <scope>NUCLEOTIDE SEQUENCE</scope>
</reference>